<sequence>MHGKSGAFASQNLRFRNAKAQLSLFNKIIFTKSTVFWGVFLEHKREKQLTQNIKRFSKYGGN</sequence>
<organism evidence="2 4">
    <name type="scientific">Prevotella intermedia</name>
    <dbReference type="NCBI Taxonomy" id="28131"/>
    <lineage>
        <taxon>Bacteria</taxon>
        <taxon>Pseudomonadati</taxon>
        <taxon>Bacteroidota</taxon>
        <taxon>Bacteroidia</taxon>
        <taxon>Bacteroidales</taxon>
        <taxon>Prevotellaceae</taxon>
        <taxon>Prevotella</taxon>
    </lineage>
</organism>
<gene>
    <name evidence="1" type="ORF">CTI16_00750</name>
    <name evidence="2" type="ORF">CTM58_08935</name>
</gene>
<evidence type="ECO:0000313" key="4">
    <source>
        <dbReference type="Proteomes" id="UP000229884"/>
    </source>
</evidence>
<name>A0A2G8I2I6_PREIN</name>
<evidence type="ECO:0000313" key="1">
    <source>
        <dbReference type="EMBL" id="PIK17733.1"/>
    </source>
</evidence>
<dbReference type="EMBL" id="PENG01000001">
    <property type="protein sequence ID" value="PJI28183.1"/>
    <property type="molecule type" value="Genomic_DNA"/>
</dbReference>
<dbReference type="EMBL" id="PEKM01000001">
    <property type="protein sequence ID" value="PIK17733.1"/>
    <property type="molecule type" value="Genomic_DNA"/>
</dbReference>
<accession>A0A2G8I2I6</accession>
<dbReference type="Proteomes" id="UP000229111">
    <property type="component" value="Unassembled WGS sequence"/>
</dbReference>
<reference evidence="1 3" key="1">
    <citation type="submission" date="2017-11" db="EMBL/GenBank/DDBJ databases">
        <title>Genome sequencing of Prevotella intermedia KCOM 1101.</title>
        <authorList>
            <person name="Kook J.-K."/>
            <person name="Park S.-N."/>
            <person name="Lim Y.K."/>
        </authorList>
    </citation>
    <scope>NUCLEOTIDE SEQUENCE [LARGE SCALE GENOMIC DNA]</scope>
    <source>
        <strain evidence="1 3">KCOM 1101</strain>
    </source>
</reference>
<reference evidence="2 4" key="2">
    <citation type="submission" date="2017-11" db="EMBL/GenBank/DDBJ databases">
        <title>Genome sequencing of Prevotella intermedia KCOM 2832.</title>
        <authorList>
            <person name="Kook J.-K."/>
            <person name="Park S.-N."/>
            <person name="Lim Y.K."/>
        </authorList>
    </citation>
    <scope>NUCLEOTIDE SEQUENCE [LARGE SCALE GENOMIC DNA]</scope>
    <source>
        <strain evidence="2 4">KCOM 2832</strain>
    </source>
</reference>
<comment type="caution">
    <text evidence="2">The sequence shown here is derived from an EMBL/GenBank/DDBJ whole genome shotgun (WGS) entry which is preliminary data.</text>
</comment>
<protein>
    <submittedName>
        <fullName evidence="2">Uncharacterized protein</fullName>
    </submittedName>
</protein>
<evidence type="ECO:0000313" key="2">
    <source>
        <dbReference type="EMBL" id="PJI28183.1"/>
    </source>
</evidence>
<proteinExistence type="predicted"/>
<dbReference type="RefSeq" id="WP_099890385.1">
    <property type="nucleotide sequence ID" value="NZ_PENG01000001.1"/>
</dbReference>
<dbReference type="AlphaFoldDB" id="A0A2G8I2I6"/>
<dbReference type="Proteomes" id="UP000229884">
    <property type="component" value="Unassembled WGS sequence"/>
</dbReference>
<evidence type="ECO:0000313" key="3">
    <source>
        <dbReference type="Proteomes" id="UP000229111"/>
    </source>
</evidence>